<dbReference type="OrthoDB" id="5381672at2759"/>
<keyword evidence="2" id="KW-1133">Transmembrane helix</keyword>
<organism evidence="3 4">
    <name type="scientific">Aspergillus taichungensis</name>
    <dbReference type="NCBI Taxonomy" id="482145"/>
    <lineage>
        <taxon>Eukaryota</taxon>
        <taxon>Fungi</taxon>
        <taxon>Dikarya</taxon>
        <taxon>Ascomycota</taxon>
        <taxon>Pezizomycotina</taxon>
        <taxon>Eurotiomycetes</taxon>
        <taxon>Eurotiomycetidae</taxon>
        <taxon>Eurotiales</taxon>
        <taxon>Aspergillaceae</taxon>
        <taxon>Aspergillus</taxon>
        <taxon>Aspergillus subgen. Circumdati</taxon>
    </lineage>
</organism>
<keyword evidence="2" id="KW-0472">Membrane</keyword>
<feature type="region of interest" description="Disordered" evidence="1">
    <location>
        <begin position="1"/>
        <end position="42"/>
    </location>
</feature>
<evidence type="ECO:0000256" key="2">
    <source>
        <dbReference type="SAM" id="Phobius"/>
    </source>
</evidence>
<keyword evidence="4" id="KW-1185">Reference proteome</keyword>
<evidence type="ECO:0000313" key="4">
    <source>
        <dbReference type="Proteomes" id="UP000235023"/>
    </source>
</evidence>
<dbReference type="EMBL" id="KZ559544">
    <property type="protein sequence ID" value="PLN80726.1"/>
    <property type="molecule type" value="Genomic_DNA"/>
</dbReference>
<sequence>MNSPHDSSSSQSTQTRAEEQNHDPPADTLQIKEKQSFHETTPDHDLRRRMRALWLLLLYLPVLILPWILTCIMMFRPIMKPSYINQVGKYSVTDIYVMQRWNTATDILHNIASVLAVPIVSALLAYGAVIYTQRRKASQDLNIRQMFALADRGWTDGPTLLSAYRERNFSRYLCYGALLILLASIQPPLRQLLVQDETMTVITCNDQPVVIGNDDVTCDTRGVRTKVVGYDAEPQLLELCPQDIVIQRTRNKIIDVQPSDVQPHLWRRVPEDQNIPVGDQMMNSLQYYYSDASPSDKAEEKRRYFVSSLRNGTTTGVLREHAIRMDTDVECVIDNSFPEHCAGDRPFITNFSSPSLEVAICGEGSYDRPPWKNTRDRQKIKERLWMHMKTDVNAMNQPHTAVKPPPESSPFKLANTMDPFGTSDFMTPGPLLSAALALFGNGTLLHTAREATKDQQKQTAIHICHHSIIPFMLYYQISSLGEELLAKCLDVDSDNDDIEDALPELVGGFMQMLYSPQAAKQVLELTAFFANEALLMTTAEVSPMDTRNIYTSPGHTILKPQKSIPGLIVISCLIGLQVAGLLVLVKFIYSEPSWTVSLDARTLVSIGTQLRDQGRGLDDDSVSGVVGIGEREVLHRSRGAESPIRKRVKVLALGEPGNVSSSSA</sequence>
<reference evidence="4" key="1">
    <citation type="submission" date="2017-12" db="EMBL/GenBank/DDBJ databases">
        <authorList>
            <consortium name="DOE Joint Genome Institute"/>
            <person name="Mondo S.J."/>
            <person name="Kjaerbolling I."/>
            <person name="Vesth T.C."/>
            <person name="Frisvad J.C."/>
            <person name="Nybo J.L."/>
            <person name="Theobald S."/>
            <person name="Kuo A."/>
            <person name="Bowyer P."/>
            <person name="Matsuda Y."/>
            <person name="Lyhne E.K."/>
            <person name="Kogle M.E."/>
            <person name="Clum A."/>
            <person name="Lipzen A."/>
            <person name="Salamov A."/>
            <person name="Ngan C.Y."/>
            <person name="Daum C."/>
            <person name="Chiniquy J."/>
            <person name="Barry K."/>
            <person name="LaButti K."/>
            <person name="Haridas S."/>
            <person name="Simmons B.A."/>
            <person name="Magnuson J.K."/>
            <person name="Mortensen U.H."/>
            <person name="Larsen T.O."/>
            <person name="Grigoriev I.V."/>
            <person name="Baker S.E."/>
            <person name="Andersen M.R."/>
            <person name="Nordberg H.P."/>
            <person name="Cantor M.N."/>
            <person name="Hua S.X."/>
        </authorList>
    </citation>
    <scope>NUCLEOTIDE SEQUENCE [LARGE SCALE GENOMIC DNA]</scope>
    <source>
        <strain evidence="4">IBT 19404</strain>
    </source>
</reference>
<dbReference type="Proteomes" id="UP000235023">
    <property type="component" value="Unassembled WGS sequence"/>
</dbReference>
<evidence type="ECO:0000256" key="1">
    <source>
        <dbReference type="SAM" id="MobiDB-lite"/>
    </source>
</evidence>
<proteinExistence type="predicted"/>
<name>A0A2J5HTQ9_9EURO</name>
<keyword evidence="2" id="KW-0812">Transmembrane</keyword>
<gene>
    <name evidence="3" type="ORF">BDW42DRAFT_201068</name>
</gene>
<feature type="transmembrane region" description="Helical" evidence="2">
    <location>
        <begin position="107"/>
        <end position="131"/>
    </location>
</feature>
<feature type="compositionally biased region" description="Basic and acidic residues" evidence="1">
    <location>
        <begin position="16"/>
        <end position="42"/>
    </location>
</feature>
<feature type="transmembrane region" description="Helical" evidence="2">
    <location>
        <begin position="52"/>
        <end position="75"/>
    </location>
</feature>
<evidence type="ECO:0000313" key="3">
    <source>
        <dbReference type="EMBL" id="PLN80726.1"/>
    </source>
</evidence>
<accession>A0A2J5HTQ9</accession>
<feature type="transmembrane region" description="Helical" evidence="2">
    <location>
        <begin position="172"/>
        <end position="189"/>
    </location>
</feature>
<protein>
    <submittedName>
        <fullName evidence="3">Uncharacterized protein</fullName>
    </submittedName>
</protein>
<feature type="transmembrane region" description="Helical" evidence="2">
    <location>
        <begin position="567"/>
        <end position="589"/>
    </location>
</feature>
<dbReference type="AlphaFoldDB" id="A0A2J5HTQ9"/>